<comment type="catalytic activity">
    <reaction evidence="1">
        <text>ATP + protein L-histidine = ADP + protein N-phospho-L-histidine.</text>
        <dbReference type="EC" id="2.7.13.3"/>
    </reaction>
</comment>
<dbReference type="InterPro" id="IPR035965">
    <property type="entry name" value="PAS-like_dom_sf"/>
</dbReference>
<dbReference type="Pfam" id="PF02518">
    <property type="entry name" value="HATPase_c"/>
    <property type="match status" value="1"/>
</dbReference>
<dbReference type="InterPro" id="IPR001610">
    <property type="entry name" value="PAC"/>
</dbReference>
<dbReference type="SMART" id="SM00086">
    <property type="entry name" value="PAC"/>
    <property type="match status" value="2"/>
</dbReference>
<dbReference type="InterPro" id="IPR013655">
    <property type="entry name" value="PAS_fold_3"/>
</dbReference>
<evidence type="ECO:0000259" key="7">
    <source>
        <dbReference type="PROSITE" id="PS50112"/>
    </source>
</evidence>
<dbReference type="SMART" id="SM00387">
    <property type="entry name" value="HATPase_c"/>
    <property type="match status" value="1"/>
</dbReference>
<feature type="domain" description="PAC" evidence="8">
    <location>
        <begin position="373"/>
        <end position="423"/>
    </location>
</feature>
<dbReference type="SMART" id="SM00065">
    <property type="entry name" value="GAF"/>
    <property type="match status" value="2"/>
</dbReference>
<evidence type="ECO:0000256" key="5">
    <source>
        <dbReference type="ARBA" id="ARBA00022777"/>
    </source>
</evidence>
<dbReference type="PROSITE" id="PS50109">
    <property type="entry name" value="HIS_KIN"/>
    <property type="match status" value="1"/>
</dbReference>
<keyword evidence="3" id="KW-0597">Phosphoprotein</keyword>
<dbReference type="OrthoDB" id="8127at2157"/>
<keyword evidence="10" id="KW-1185">Reference proteome</keyword>
<name>A0A4E0PX28_9EURY</name>
<dbReference type="PRINTS" id="PR00344">
    <property type="entry name" value="BCTRLSENSOR"/>
</dbReference>
<dbReference type="InterPro" id="IPR036890">
    <property type="entry name" value="HATPase_C_sf"/>
</dbReference>
<sequence>MPEQSHQEISMESIINNSPVIVISRKVEKDFPVKYVSNNIWQFGYTPEDFYSSEVKYSDLIHPDDRKGVLKSFKYLDKQLSEFVREYRVITRFDEIRYVEDRMHIKIYDDKSVHLEGTILDITERKHHEIIDRQYSSSNGKSLTDISLEDGLRLLVTNAEKVHSGLTCAVMLLDKEKQHISRIIAPNLPLSFKEAMEGLEIEYGVCSSGTALYMGEGVIVDNIEEHPYWALHREVAKKADIKASWAEPIIASTGEILGVFLMYFNFPNRPKKTCFEYLKANADLAAIEIEHRIVNETFKESEHKFKTIFNNINDQIYVSELNGNLIDVNQVVVDDLGYSKEYILKSSPMDIVPSWYIQRACELIKMIERDHKAMYEAAAIRKDGSVIPLEINARMIDYNGKKTILSVARDITERKKAEKAEHLNELRLEALIKLNEMTTASLDEISEFVKEEAVRLTESKLGYLAFTNADETDLIMHSWSNSAMSECGISDKKFIYPIKTTGLWGEAVRRRKAIITNDYSASSTLKKGYPEGHVELTRHMNVPIFDGDHIVAVVGVGNKEEEYNESDVRQLTLLMQGMWKIIQSKQLINALSKYSEELSKANTNLRSVNMMKEEFLEDNLEKGHDILHGYNVLDDETLSLLDNSQKEAISVLLNSSERLKRLIDAILFSSMQQAGRIEYSFAPVNIGNVLEDAILNSILLIEGKELELDKNISPGLSLVKGDKEKLKDMCTYLIHNAINVTPKGNTIKVEVHEEEKCLNITVTDSGTGIDKDLIPHLFYKMYQIDDSVTRMYQGLESSLYICKEIVLAHHGNIWIESELGQGSSFHVKIPKWSDNQNSI</sequence>
<dbReference type="PANTHER" id="PTHR43304">
    <property type="entry name" value="PHYTOCHROME-LIKE PROTEIN CPH1"/>
    <property type="match status" value="1"/>
</dbReference>
<dbReference type="Gene3D" id="3.30.450.40">
    <property type="match status" value="2"/>
</dbReference>
<keyword evidence="5" id="KW-0418">Kinase</keyword>
<dbReference type="InterPro" id="IPR052162">
    <property type="entry name" value="Sensor_kinase/Photoreceptor"/>
</dbReference>
<evidence type="ECO:0000259" key="8">
    <source>
        <dbReference type="PROSITE" id="PS50113"/>
    </source>
</evidence>
<accession>A0A4E0PX28</accession>
<feature type="domain" description="PAS" evidence="7">
    <location>
        <begin position="301"/>
        <end position="344"/>
    </location>
</feature>
<evidence type="ECO:0000313" key="9">
    <source>
        <dbReference type="EMBL" id="TGC10665.1"/>
    </source>
</evidence>
<feature type="domain" description="PAS" evidence="7">
    <location>
        <begin position="43"/>
        <end position="83"/>
    </location>
</feature>
<evidence type="ECO:0000313" key="10">
    <source>
        <dbReference type="Proteomes" id="UP000297295"/>
    </source>
</evidence>
<dbReference type="InterPro" id="IPR004358">
    <property type="entry name" value="Sig_transdc_His_kin-like_C"/>
</dbReference>
<dbReference type="PROSITE" id="PS50112">
    <property type="entry name" value="PAS"/>
    <property type="match status" value="2"/>
</dbReference>
<evidence type="ECO:0000256" key="2">
    <source>
        <dbReference type="ARBA" id="ARBA00012438"/>
    </source>
</evidence>
<comment type="caution">
    <text evidence="9">The sequence shown here is derived from an EMBL/GenBank/DDBJ whole genome shotgun (WGS) entry which is preliminary data.</text>
</comment>
<gene>
    <name evidence="9" type="ORF">CUN85_04090</name>
</gene>
<dbReference type="GO" id="GO:0004673">
    <property type="term" value="F:protein histidine kinase activity"/>
    <property type="evidence" value="ECO:0007669"/>
    <property type="project" value="UniProtKB-EC"/>
</dbReference>
<dbReference type="InterPro" id="IPR005467">
    <property type="entry name" value="His_kinase_dom"/>
</dbReference>
<dbReference type="CDD" id="cd00130">
    <property type="entry name" value="PAS"/>
    <property type="match status" value="2"/>
</dbReference>
<dbReference type="Gene3D" id="3.30.565.10">
    <property type="entry name" value="Histidine kinase-like ATPase, C-terminal domain"/>
    <property type="match status" value="1"/>
</dbReference>
<dbReference type="Pfam" id="PF13426">
    <property type="entry name" value="PAS_9"/>
    <property type="match status" value="1"/>
</dbReference>
<feature type="domain" description="Histidine kinase" evidence="6">
    <location>
        <begin position="621"/>
        <end position="833"/>
    </location>
</feature>
<proteinExistence type="predicted"/>
<dbReference type="Gene3D" id="3.30.450.20">
    <property type="entry name" value="PAS domain"/>
    <property type="match status" value="2"/>
</dbReference>
<dbReference type="PANTHER" id="PTHR43304:SF1">
    <property type="entry name" value="PAC DOMAIN-CONTAINING PROTEIN"/>
    <property type="match status" value="1"/>
</dbReference>
<dbReference type="SUPFAM" id="SSF55781">
    <property type="entry name" value="GAF domain-like"/>
    <property type="match status" value="2"/>
</dbReference>
<dbReference type="Pfam" id="PF13185">
    <property type="entry name" value="GAF_2"/>
    <property type="match status" value="2"/>
</dbReference>
<reference evidence="9 10" key="1">
    <citation type="submission" date="2017-11" db="EMBL/GenBank/DDBJ databases">
        <title>Isolation and Characterization of Methanogenic Archaea from Saline Meromictic Lake at Siberia.</title>
        <authorList>
            <person name="Shen Y."/>
            <person name="Huang H.-H."/>
            <person name="Lai M.-C."/>
            <person name="Chen S.-C."/>
        </authorList>
    </citation>
    <scope>NUCLEOTIDE SEQUENCE [LARGE SCALE GENOMIC DNA]</scope>
    <source>
        <strain evidence="9 10">SY-01</strain>
    </source>
</reference>
<dbReference type="SUPFAM" id="SSF55785">
    <property type="entry name" value="PYP-like sensor domain (PAS domain)"/>
    <property type="match status" value="2"/>
</dbReference>
<organism evidence="9 10">
    <name type="scientific">Methanolobus halotolerans</name>
    <dbReference type="NCBI Taxonomy" id="2052935"/>
    <lineage>
        <taxon>Archaea</taxon>
        <taxon>Methanobacteriati</taxon>
        <taxon>Methanobacteriota</taxon>
        <taxon>Stenosarchaea group</taxon>
        <taxon>Methanomicrobia</taxon>
        <taxon>Methanosarcinales</taxon>
        <taxon>Methanosarcinaceae</taxon>
        <taxon>Methanolobus</taxon>
    </lineage>
</organism>
<evidence type="ECO:0000259" key="6">
    <source>
        <dbReference type="PROSITE" id="PS50109"/>
    </source>
</evidence>
<dbReference type="InterPro" id="IPR000700">
    <property type="entry name" value="PAS-assoc_C"/>
</dbReference>
<dbReference type="InterPro" id="IPR003018">
    <property type="entry name" value="GAF"/>
</dbReference>
<evidence type="ECO:0000256" key="3">
    <source>
        <dbReference type="ARBA" id="ARBA00022553"/>
    </source>
</evidence>
<keyword evidence="4" id="KW-0808">Transferase</keyword>
<dbReference type="SUPFAM" id="SSF55874">
    <property type="entry name" value="ATPase domain of HSP90 chaperone/DNA topoisomerase II/histidine kinase"/>
    <property type="match status" value="1"/>
</dbReference>
<dbReference type="EC" id="2.7.13.3" evidence="2"/>
<protein>
    <recommendedName>
        <fullName evidence="2">histidine kinase</fullName>
        <ecNumber evidence="2">2.7.13.3</ecNumber>
    </recommendedName>
</protein>
<dbReference type="Pfam" id="PF08447">
    <property type="entry name" value="PAS_3"/>
    <property type="match status" value="1"/>
</dbReference>
<dbReference type="PROSITE" id="PS50113">
    <property type="entry name" value="PAC"/>
    <property type="match status" value="1"/>
</dbReference>
<dbReference type="InterPro" id="IPR029016">
    <property type="entry name" value="GAF-like_dom_sf"/>
</dbReference>
<dbReference type="InterPro" id="IPR003594">
    <property type="entry name" value="HATPase_dom"/>
</dbReference>
<dbReference type="InterPro" id="IPR000014">
    <property type="entry name" value="PAS"/>
</dbReference>
<evidence type="ECO:0000256" key="1">
    <source>
        <dbReference type="ARBA" id="ARBA00000085"/>
    </source>
</evidence>
<evidence type="ECO:0000256" key="4">
    <source>
        <dbReference type="ARBA" id="ARBA00022679"/>
    </source>
</evidence>
<dbReference type="EMBL" id="PGGK01000003">
    <property type="protein sequence ID" value="TGC10665.1"/>
    <property type="molecule type" value="Genomic_DNA"/>
</dbReference>
<dbReference type="NCBIfam" id="TIGR00229">
    <property type="entry name" value="sensory_box"/>
    <property type="match status" value="1"/>
</dbReference>
<dbReference type="AlphaFoldDB" id="A0A4E0PX28"/>
<dbReference type="Proteomes" id="UP000297295">
    <property type="component" value="Unassembled WGS sequence"/>
</dbReference>